<dbReference type="EMBL" id="JAYMYQ010000001">
    <property type="protein sequence ID" value="KAK7360471.1"/>
    <property type="molecule type" value="Genomic_DNA"/>
</dbReference>
<reference evidence="1 2" key="1">
    <citation type="submission" date="2024-01" db="EMBL/GenBank/DDBJ databases">
        <title>The genomes of 5 underutilized Papilionoideae crops provide insights into root nodulation and disease resistanc.</title>
        <authorList>
            <person name="Jiang F."/>
        </authorList>
    </citation>
    <scope>NUCLEOTIDE SEQUENCE [LARGE SCALE GENOMIC DNA]</scope>
    <source>
        <strain evidence="1">LVBAO_FW01</strain>
        <tissue evidence="1">Leaves</tissue>
    </source>
</reference>
<evidence type="ECO:0000313" key="2">
    <source>
        <dbReference type="Proteomes" id="UP001367508"/>
    </source>
</evidence>
<gene>
    <name evidence="1" type="ORF">VNO77_02466</name>
</gene>
<dbReference type="AlphaFoldDB" id="A0AAN9R657"/>
<organism evidence="1 2">
    <name type="scientific">Canavalia gladiata</name>
    <name type="common">Sword bean</name>
    <name type="synonym">Dolichos gladiatus</name>
    <dbReference type="NCBI Taxonomy" id="3824"/>
    <lineage>
        <taxon>Eukaryota</taxon>
        <taxon>Viridiplantae</taxon>
        <taxon>Streptophyta</taxon>
        <taxon>Embryophyta</taxon>
        <taxon>Tracheophyta</taxon>
        <taxon>Spermatophyta</taxon>
        <taxon>Magnoliopsida</taxon>
        <taxon>eudicotyledons</taxon>
        <taxon>Gunneridae</taxon>
        <taxon>Pentapetalae</taxon>
        <taxon>rosids</taxon>
        <taxon>fabids</taxon>
        <taxon>Fabales</taxon>
        <taxon>Fabaceae</taxon>
        <taxon>Papilionoideae</taxon>
        <taxon>50 kb inversion clade</taxon>
        <taxon>NPAAA clade</taxon>
        <taxon>indigoferoid/millettioid clade</taxon>
        <taxon>Phaseoleae</taxon>
        <taxon>Canavalia</taxon>
    </lineage>
</organism>
<sequence length="196" mass="22416">MVWRCFSRVQLEVVIIFPKARQKSRPGWLMKIWESVPCITHLLLQTFQTHILMHEDIDHPRHDKLLPLHPQNSAQEICVGIRCLVAHVRCKDVQGYHEPTIGCLATASHVPDGHVLMAITSEVWTCTPMYVHANCVKVDGLIAMYCKSLTRSFSGDIQNEHPHNSQMKLHMMSFTRAKAEGTLLPTSQNRRTEEKS</sequence>
<dbReference type="Proteomes" id="UP001367508">
    <property type="component" value="Unassembled WGS sequence"/>
</dbReference>
<proteinExistence type="predicted"/>
<keyword evidence="2" id="KW-1185">Reference proteome</keyword>
<comment type="caution">
    <text evidence="1">The sequence shown here is derived from an EMBL/GenBank/DDBJ whole genome shotgun (WGS) entry which is preliminary data.</text>
</comment>
<accession>A0AAN9R657</accession>
<protein>
    <submittedName>
        <fullName evidence="1">Uncharacterized protein</fullName>
    </submittedName>
</protein>
<evidence type="ECO:0000313" key="1">
    <source>
        <dbReference type="EMBL" id="KAK7360471.1"/>
    </source>
</evidence>
<name>A0AAN9R657_CANGL</name>